<reference evidence="1 2" key="1">
    <citation type="journal article" date="2018" name="Nat. Biotechnol.">
        <title>A standardized bacterial taxonomy based on genome phylogeny substantially revises the tree of life.</title>
        <authorList>
            <person name="Parks D.H."/>
            <person name="Chuvochina M."/>
            <person name="Waite D.W."/>
            <person name="Rinke C."/>
            <person name="Skarshewski A."/>
            <person name="Chaumeil P.A."/>
            <person name="Hugenholtz P."/>
        </authorList>
    </citation>
    <scope>NUCLEOTIDE SEQUENCE [LARGE SCALE GENOMIC DNA]</scope>
    <source>
        <strain evidence="1">UBA9375</strain>
    </source>
</reference>
<evidence type="ECO:0000313" key="1">
    <source>
        <dbReference type="EMBL" id="HCO21579.1"/>
    </source>
</evidence>
<evidence type="ECO:0000313" key="2">
    <source>
        <dbReference type="Proteomes" id="UP000263642"/>
    </source>
</evidence>
<accession>A0A3D3QYM8</accession>
<dbReference type="EMBL" id="DQAY01000006">
    <property type="protein sequence ID" value="HCO21579.1"/>
    <property type="molecule type" value="Genomic_DNA"/>
</dbReference>
<gene>
    <name evidence="1" type="ORF">DIT97_00335</name>
</gene>
<protein>
    <submittedName>
        <fullName evidence="1">Uncharacterized protein</fullName>
    </submittedName>
</protein>
<dbReference type="Proteomes" id="UP000263642">
    <property type="component" value="Unassembled WGS sequence"/>
</dbReference>
<organism evidence="1 2">
    <name type="scientific">Gimesia maris</name>
    <dbReference type="NCBI Taxonomy" id="122"/>
    <lineage>
        <taxon>Bacteria</taxon>
        <taxon>Pseudomonadati</taxon>
        <taxon>Planctomycetota</taxon>
        <taxon>Planctomycetia</taxon>
        <taxon>Planctomycetales</taxon>
        <taxon>Planctomycetaceae</taxon>
        <taxon>Gimesia</taxon>
    </lineage>
</organism>
<proteinExistence type="predicted"/>
<sequence>MELIIKQGGLVRCIYDETIELTQLGTPAINRGSYVEPAANGQWTADLSPVNGPLLGPFSHRSAALAAERDWLNQHWLLSGP</sequence>
<dbReference type="AlphaFoldDB" id="A0A3D3QYM8"/>
<name>A0A3D3QYM8_9PLAN</name>
<comment type="caution">
    <text evidence="1">The sequence shown here is derived from an EMBL/GenBank/DDBJ whole genome shotgun (WGS) entry which is preliminary data.</text>
</comment>